<sequence length="605" mass="68073">MARSRAATLIHTPDDEFAEIISWYEDLLANTAPPTDLKWEPRKIGPTWQWDDGWLLPEATLGWRVLAWCGKWLRNSKGEPWQFTPEQTRFLLWYYAVNPNGSFTHPNAVLQRLKGWGKDPTAACMALAAMFGEVVFDHWDGDRPVGREHPNAWVQVIAVSQEQTKNTMKLFPSLITPEAMKHYGIQVGKLNVYGLGDERQIQAVTSSYLAIEGARPTQIIRGETQNWTDTNQGHDMAGAIEGNVAKSDGGAARMIDICNAFRPHEDSVAQRVREAWEATQLSDDRDSDFVAADFGLLYDSLEAPPNAPMAGVSEEEIAEIIRSVAGDATWLDTAPDGLIVKSILNTSNPVSESRRKWFNQITAAEESWTTEAYVDQCDSTIAKNGKSRALEDGEKIVMFLDCSKSDDATALMGCAISDGYVFTIKIWQRPPQTKVWTVNRDDVDFKVSEAFDKYSVIGFWVDPSNAFEDESGDRYWDSYIDAWVERYAKKLKLHAVKAGRSKHPIIWDMRAPTHQELFVPATERFATDLKDGSLTFDGNKLLRQHMLNARRRPNKFGVGVGKENRESAKKIDSAVAAIGARLMWRQWTFSRNGKSSSKGRILVLE</sequence>
<reference evidence="2" key="1">
    <citation type="submission" date="2018-02" db="EMBL/GenBank/DDBJ databases">
        <title>Draft genome sequencing of Rhodococcus opacus KU647198.</title>
        <authorList>
            <person name="Zheng B.-X."/>
        </authorList>
    </citation>
    <scope>NUCLEOTIDE SEQUENCE [LARGE SCALE GENOMIC DNA]</scope>
    <source>
        <strain evidence="2">04-OD7</strain>
    </source>
</reference>
<dbReference type="Proteomes" id="UP000239290">
    <property type="component" value="Unassembled WGS sequence"/>
</dbReference>
<evidence type="ECO:0000313" key="2">
    <source>
        <dbReference type="Proteomes" id="UP000239290"/>
    </source>
</evidence>
<name>A0A2S8JAT9_RHOOP</name>
<accession>A0A2S8JAT9</accession>
<protein>
    <submittedName>
        <fullName evidence="1">Terminase</fullName>
    </submittedName>
</protein>
<dbReference type="RefSeq" id="WP_105415298.1">
    <property type="nucleotide sequence ID" value="NZ_PUIO01000015.1"/>
</dbReference>
<proteinExistence type="predicted"/>
<gene>
    <name evidence="1" type="ORF">C5613_14840</name>
</gene>
<dbReference type="AlphaFoldDB" id="A0A2S8JAT9"/>
<dbReference type="EMBL" id="PUIO01000015">
    <property type="protein sequence ID" value="PQP24154.1"/>
    <property type="molecule type" value="Genomic_DNA"/>
</dbReference>
<evidence type="ECO:0000313" key="1">
    <source>
        <dbReference type="EMBL" id="PQP24154.1"/>
    </source>
</evidence>
<organism evidence="1 2">
    <name type="scientific">Rhodococcus opacus</name>
    <name type="common">Nocardia opaca</name>
    <dbReference type="NCBI Taxonomy" id="37919"/>
    <lineage>
        <taxon>Bacteria</taxon>
        <taxon>Bacillati</taxon>
        <taxon>Actinomycetota</taxon>
        <taxon>Actinomycetes</taxon>
        <taxon>Mycobacteriales</taxon>
        <taxon>Nocardiaceae</taxon>
        <taxon>Rhodococcus</taxon>
    </lineage>
</organism>
<comment type="caution">
    <text evidence="1">The sequence shown here is derived from an EMBL/GenBank/DDBJ whole genome shotgun (WGS) entry which is preliminary data.</text>
</comment>